<proteinExistence type="predicted"/>
<dbReference type="AlphaFoldDB" id="A0A844ZH91"/>
<protein>
    <submittedName>
        <fullName evidence="1">Uncharacterized protein</fullName>
    </submittedName>
</protein>
<keyword evidence="2" id="KW-1185">Reference proteome</keyword>
<accession>A0A844ZH91</accession>
<dbReference type="EMBL" id="WTYW01000004">
    <property type="protein sequence ID" value="MXO86924.1"/>
    <property type="molecule type" value="Genomic_DNA"/>
</dbReference>
<evidence type="ECO:0000313" key="1">
    <source>
        <dbReference type="EMBL" id="MXO86924.1"/>
    </source>
</evidence>
<evidence type="ECO:0000313" key="2">
    <source>
        <dbReference type="Proteomes" id="UP000433104"/>
    </source>
</evidence>
<dbReference type="RefSeq" id="WP_160684860.1">
    <property type="nucleotide sequence ID" value="NZ_WTYW01000004.1"/>
</dbReference>
<comment type="caution">
    <text evidence="1">The sequence shown here is derived from an EMBL/GenBank/DDBJ whole genome shotgun (WGS) entry which is preliminary data.</text>
</comment>
<gene>
    <name evidence="1" type="ORF">GRI38_12885</name>
</gene>
<name>A0A844ZH91_9SPHN</name>
<reference evidence="1 2" key="1">
    <citation type="submission" date="2019-12" db="EMBL/GenBank/DDBJ databases">
        <title>Genomic-based taxomic classification of the family Erythrobacteraceae.</title>
        <authorList>
            <person name="Xu L."/>
        </authorList>
    </citation>
    <scope>NUCLEOTIDE SEQUENCE [LARGE SCALE GENOMIC DNA]</scope>
    <source>
        <strain evidence="1 2">MCCC 1A09962</strain>
    </source>
</reference>
<dbReference type="Proteomes" id="UP000433104">
    <property type="component" value="Unassembled WGS sequence"/>
</dbReference>
<sequence length="132" mass="14093">MAASSDNMAVALAQEPDTATGLAAIEERLASHWSAIREAAMVLAEFGAIDDDDISDVLMDTPDFASFRAGENLRLASFMISDCAAALEPGLRALQAVRSEGRETRVAARALFGELTRAHDSLIRLCGIRLTV</sequence>
<organism evidence="1 2">
    <name type="scientific">Parapontixanthobacter aurantiacus</name>
    <dbReference type="NCBI Taxonomy" id="1463599"/>
    <lineage>
        <taxon>Bacteria</taxon>
        <taxon>Pseudomonadati</taxon>
        <taxon>Pseudomonadota</taxon>
        <taxon>Alphaproteobacteria</taxon>
        <taxon>Sphingomonadales</taxon>
        <taxon>Erythrobacteraceae</taxon>
        <taxon>Parapontixanthobacter</taxon>
    </lineage>
</organism>